<dbReference type="PROSITE" id="PS00175">
    <property type="entry name" value="PG_MUTASE"/>
    <property type="match status" value="1"/>
</dbReference>
<dbReference type="OrthoDB" id="9781415at2"/>
<dbReference type="Proteomes" id="UP000078435">
    <property type="component" value="Unassembled WGS sequence"/>
</dbReference>
<keyword evidence="1" id="KW-0324">Glycolysis</keyword>
<dbReference type="EMBL" id="JMGO02000006">
    <property type="protein sequence ID" value="KXU79700.1"/>
    <property type="molecule type" value="Genomic_DNA"/>
</dbReference>
<dbReference type="InterPro" id="IPR013078">
    <property type="entry name" value="His_Pase_superF_clade-1"/>
</dbReference>
<comment type="caution">
    <text evidence="4">The sequence shown here is derived from an EMBL/GenBank/DDBJ whole genome shotgun (WGS) entry which is preliminary data.</text>
</comment>
<dbReference type="GO" id="GO:0016791">
    <property type="term" value="F:phosphatase activity"/>
    <property type="evidence" value="ECO:0007669"/>
    <property type="project" value="TreeGrafter"/>
</dbReference>
<dbReference type="Gene3D" id="3.40.50.1240">
    <property type="entry name" value="Phosphoglycerate mutase-like"/>
    <property type="match status" value="1"/>
</dbReference>
<name>A0A175VGP2_AEREN</name>
<dbReference type="SUPFAM" id="SSF53254">
    <property type="entry name" value="Phosphoglycerate mutase-like"/>
    <property type="match status" value="1"/>
</dbReference>
<evidence type="ECO:0000313" key="4">
    <source>
        <dbReference type="EMBL" id="KXU79700.1"/>
    </source>
</evidence>
<dbReference type="Pfam" id="PF00300">
    <property type="entry name" value="His_Phos_1"/>
    <property type="match status" value="1"/>
</dbReference>
<dbReference type="PANTHER" id="PTHR48100:SF1">
    <property type="entry name" value="HISTIDINE PHOSPHATASE FAMILY PROTEIN-RELATED"/>
    <property type="match status" value="1"/>
</dbReference>
<reference evidence="4 5" key="1">
    <citation type="submission" date="2016-02" db="EMBL/GenBank/DDBJ databases">
        <title>Draft genome sequence of Aeromonas trota strain 1999lcr isolated from cerebrospinal fluid (CSF).</title>
        <authorList>
            <person name="Dallagassa C.B."/>
            <person name="Prediger K.C."/>
            <person name="Weiss V.A."/>
            <person name="Assis F.E."/>
            <person name="Baura V."/>
            <person name="Cruz L.M."/>
            <person name="Souza E.M."/>
            <person name="Pedrosa F.O."/>
            <person name="Fadel-Picheth C.M."/>
        </authorList>
    </citation>
    <scope>NUCLEOTIDE SEQUENCE [LARGE SCALE GENOMIC DNA]</scope>
    <source>
        <strain evidence="4 5">1999lcr</strain>
    </source>
</reference>
<sequence>MARRIMVLRHGETLFNAQQKLQGHCNSALTGRGEAQARGVGQRLAQHLAGRPYRVYASDLGRAMQTATIVCGELDYPADQIVPEPRVREFSLGEWEQRTIPDLLAAQPDLLERRDWYLQAPGCEPCDGVRARLADWLAGLPEDEDVVVVSHGLTGVVLRGMLLGLDEEATWQQDLPQDAFFIIEAGSMTRVDCTPVLEPA</sequence>
<evidence type="ECO:0000256" key="3">
    <source>
        <dbReference type="PIRSR" id="PIRSR613078-2"/>
    </source>
</evidence>
<dbReference type="InterPro" id="IPR001345">
    <property type="entry name" value="PG/BPGM_mutase_AS"/>
</dbReference>
<feature type="binding site" evidence="3">
    <location>
        <position position="62"/>
    </location>
    <ligand>
        <name>substrate</name>
    </ligand>
</feature>
<dbReference type="CDD" id="cd07067">
    <property type="entry name" value="HP_PGM_like"/>
    <property type="match status" value="1"/>
</dbReference>
<dbReference type="GO" id="GO:0005737">
    <property type="term" value="C:cytoplasm"/>
    <property type="evidence" value="ECO:0007669"/>
    <property type="project" value="TreeGrafter"/>
</dbReference>
<gene>
    <name evidence="4" type="ORF">LCR_16375</name>
</gene>
<dbReference type="InterPro" id="IPR029033">
    <property type="entry name" value="His_PPase_superfam"/>
</dbReference>
<dbReference type="PANTHER" id="PTHR48100">
    <property type="entry name" value="BROAD-SPECIFICITY PHOSPHATASE YOR283W-RELATED"/>
    <property type="match status" value="1"/>
</dbReference>
<proteinExistence type="predicted"/>
<dbReference type="RefSeq" id="WP_026457580.1">
    <property type="nucleotide sequence ID" value="NZ_JBKAUC010000028.1"/>
</dbReference>
<protein>
    <submittedName>
        <fullName evidence="4">Phosphoglycerate mutase</fullName>
    </submittedName>
</protein>
<dbReference type="InterPro" id="IPR050275">
    <property type="entry name" value="PGM_Phosphatase"/>
</dbReference>
<evidence type="ECO:0000313" key="5">
    <source>
        <dbReference type="Proteomes" id="UP000078435"/>
    </source>
</evidence>
<dbReference type="SMART" id="SM00855">
    <property type="entry name" value="PGAM"/>
    <property type="match status" value="1"/>
</dbReference>
<dbReference type="AlphaFoldDB" id="A0A175VGP2"/>
<accession>A0A175VGP2</accession>
<organism evidence="4 5">
    <name type="scientific">Aeromonas enteropelogenes</name>
    <name type="common">Aeromonas trota</name>
    <dbReference type="NCBI Taxonomy" id="29489"/>
    <lineage>
        <taxon>Bacteria</taxon>
        <taxon>Pseudomonadati</taxon>
        <taxon>Pseudomonadota</taxon>
        <taxon>Gammaproteobacteria</taxon>
        <taxon>Aeromonadales</taxon>
        <taxon>Aeromonadaceae</taxon>
        <taxon>Aeromonas</taxon>
    </lineage>
</organism>
<evidence type="ECO:0000256" key="1">
    <source>
        <dbReference type="ARBA" id="ARBA00023152"/>
    </source>
</evidence>
<dbReference type="PIRSF" id="PIRSF000709">
    <property type="entry name" value="6PFK_2-Ptase"/>
    <property type="match status" value="1"/>
</dbReference>
<feature type="binding site" evidence="3">
    <location>
        <begin position="9"/>
        <end position="16"/>
    </location>
    <ligand>
        <name>substrate</name>
    </ligand>
</feature>
<keyword evidence="2" id="KW-0413">Isomerase</keyword>
<evidence type="ECO:0000256" key="2">
    <source>
        <dbReference type="ARBA" id="ARBA00023235"/>
    </source>
</evidence>